<feature type="transmembrane region" description="Helical" evidence="1">
    <location>
        <begin position="121"/>
        <end position="144"/>
    </location>
</feature>
<comment type="caution">
    <text evidence="3">The sequence shown here is derived from an EMBL/GenBank/DDBJ whole genome shotgun (WGS) entry which is preliminary data.</text>
</comment>
<dbReference type="Pfam" id="PF26605">
    <property type="entry name" value="WLGC"/>
    <property type="match status" value="1"/>
</dbReference>
<dbReference type="InterPro" id="IPR032675">
    <property type="entry name" value="LRR_dom_sf"/>
</dbReference>
<accession>A0A2P4X1W2</accession>
<feature type="transmembrane region" description="Helical" evidence="1">
    <location>
        <begin position="266"/>
        <end position="285"/>
    </location>
</feature>
<keyword evidence="1" id="KW-1133">Transmembrane helix</keyword>
<dbReference type="OrthoDB" id="121131at2759"/>
<reference evidence="3 4" key="1">
    <citation type="journal article" date="2017" name="Genome Biol. Evol.">
        <title>Phytophthora megakarya and P. palmivora, closely related causal agents of cacao black pod rot, underwent increases in genome sizes and gene numbers by different mechanisms.</title>
        <authorList>
            <person name="Ali S.S."/>
            <person name="Shao J."/>
            <person name="Lary D.J."/>
            <person name="Kronmiller B."/>
            <person name="Shen D."/>
            <person name="Strem M.D."/>
            <person name="Amoako-Attah I."/>
            <person name="Akrofi A.Y."/>
            <person name="Begoude B.A."/>
            <person name="Ten Hoopen G.M."/>
            <person name="Coulibaly K."/>
            <person name="Kebe B.I."/>
            <person name="Melnick R.L."/>
            <person name="Guiltinan M.J."/>
            <person name="Tyler B.M."/>
            <person name="Meinhardt L.W."/>
            <person name="Bailey B.A."/>
        </authorList>
    </citation>
    <scope>NUCLEOTIDE SEQUENCE [LARGE SCALE GENOMIC DNA]</scope>
    <source>
        <strain evidence="4">sbr112.9</strain>
    </source>
</reference>
<feature type="domain" description="WLGC" evidence="2">
    <location>
        <begin position="663"/>
        <end position="728"/>
    </location>
</feature>
<feature type="transmembrane region" description="Helical" evidence="1">
    <location>
        <begin position="229"/>
        <end position="254"/>
    </location>
</feature>
<evidence type="ECO:0000313" key="3">
    <source>
        <dbReference type="EMBL" id="POM59538.1"/>
    </source>
</evidence>
<dbReference type="Gene3D" id="3.80.10.10">
    <property type="entry name" value="Ribonuclease Inhibitor"/>
    <property type="match status" value="1"/>
</dbReference>
<dbReference type="EMBL" id="NCKW01017116">
    <property type="protein sequence ID" value="POM59538.1"/>
    <property type="molecule type" value="Genomic_DNA"/>
</dbReference>
<feature type="transmembrane region" description="Helical" evidence="1">
    <location>
        <begin position="374"/>
        <end position="392"/>
    </location>
</feature>
<keyword evidence="1" id="KW-0472">Membrane</keyword>
<evidence type="ECO:0000313" key="4">
    <source>
        <dbReference type="Proteomes" id="UP000237271"/>
    </source>
</evidence>
<dbReference type="AlphaFoldDB" id="A0A2P4X1W2"/>
<dbReference type="InterPro" id="IPR058256">
    <property type="entry name" value="WLGC"/>
</dbReference>
<evidence type="ECO:0000256" key="1">
    <source>
        <dbReference type="SAM" id="Phobius"/>
    </source>
</evidence>
<keyword evidence="1" id="KW-0812">Transmembrane</keyword>
<dbReference type="Proteomes" id="UP000237271">
    <property type="component" value="Unassembled WGS sequence"/>
</dbReference>
<keyword evidence="4" id="KW-1185">Reference proteome</keyword>
<organism evidence="3 4">
    <name type="scientific">Phytophthora palmivora</name>
    <dbReference type="NCBI Taxonomy" id="4796"/>
    <lineage>
        <taxon>Eukaryota</taxon>
        <taxon>Sar</taxon>
        <taxon>Stramenopiles</taxon>
        <taxon>Oomycota</taxon>
        <taxon>Peronosporomycetes</taxon>
        <taxon>Peronosporales</taxon>
        <taxon>Peronosporaceae</taxon>
        <taxon>Phytophthora</taxon>
    </lineage>
</organism>
<gene>
    <name evidence="3" type="ORF">PHPALM_31717</name>
</gene>
<feature type="transmembrane region" description="Helical" evidence="1">
    <location>
        <begin position="66"/>
        <end position="85"/>
    </location>
</feature>
<evidence type="ECO:0000259" key="2">
    <source>
        <dbReference type="Pfam" id="PF26605"/>
    </source>
</evidence>
<protein>
    <recommendedName>
        <fullName evidence="2">WLGC domain-containing protein</fullName>
    </recommendedName>
</protein>
<dbReference type="SUPFAM" id="SSF52058">
    <property type="entry name" value="L domain-like"/>
    <property type="match status" value="1"/>
</dbReference>
<proteinExistence type="predicted"/>
<name>A0A2P4X1W2_9STRA</name>
<sequence length="728" mass="79992">METWEEVDVQHFRQHQLPAASEHVLVKTRSTQASKAEVIEKQAATGHEGEVRTNVTGPQWAETRFIGLRVLLAIMMLLCLAWTVWQMLLNISPNSMVNGIMDTGDFDDGSFWLFVDPPPGIYRLTIFGLSSIVFGYVFIILKLLTKWRYTTKISPTMKPGRKINVLTKALMRALHRVSINRTASRSLASAATKAALLASNESIARKRIIVDLALETAMLVQILEDGSPLVLVVVFTFIIVANATGCALIILFPLKKSALIENTIDLMFDLLVTVGYPMLSVWYCLSTFSFDRAKLAINLKVFPQGWLETSAGSIADPTQTVVIYKILGALRISSVLNFFTRIGINITLGLKFHRAMDLIDNPRKQQTGVYPKRNLVAATSLVIFAVLLAVYAEECVRTSTIACRPHPECAMHAQRWTILENSSLSQCPCLALIDNEIAPKTYAEWTNPKNLTNKVAVLAATGDLQIIQLTNRNLPELPNEVRGCSGMRYIRVEGYPAASLVDLPDDMFDDMSVLTTLHLGSNADLTRLPSLSGLTNLKLLAVAASLSLVELPAFDNLSKLERLVITVVPLLNTLPDLSPIKNLKSFVTMDRGAWCCNGFLGKCDLLNPLCGIHPVWGTPAATCLPANRTASIATRDIAAKFAHSICGEVLRPANAQPLPAEDTMASCDGILYRQCTFPGVPEAICYNARVMGIACTPSKFPIEMRRRQIAQGVGGACNPEYESWLGCK</sequence>